<evidence type="ECO:0000313" key="2">
    <source>
        <dbReference type="Proteomes" id="UP000814128"/>
    </source>
</evidence>
<protein>
    <submittedName>
        <fullName evidence="1">Proteasome maturation factor UMP1</fullName>
    </submittedName>
</protein>
<keyword evidence="1" id="KW-0647">Proteasome</keyword>
<comment type="caution">
    <text evidence="1">The sequence shown here is derived from an EMBL/GenBank/DDBJ whole genome shotgun (WGS) entry which is preliminary data.</text>
</comment>
<evidence type="ECO:0000313" key="1">
    <source>
        <dbReference type="EMBL" id="KAI0035257.1"/>
    </source>
</evidence>
<proteinExistence type="predicted"/>
<reference evidence="1" key="2">
    <citation type="journal article" date="2022" name="New Phytol.">
        <title>Evolutionary transition to the ectomycorrhizal habit in the genomes of a hyperdiverse lineage of mushroom-forming fungi.</title>
        <authorList>
            <person name="Looney B."/>
            <person name="Miyauchi S."/>
            <person name="Morin E."/>
            <person name="Drula E."/>
            <person name="Courty P.E."/>
            <person name="Kohler A."/>
            <person name="Kuo A."/>
            <person name="LaButti K."/>
            <person name="Pangilinan J."/>
            <person name="Lipzen A."/>
            <person name="Riley R."/>
            <person name="Andreopoulos W."/>
            <person name="He G."/>
            <person name="Johnson J."/>
            <person name="Nolan M."/>
            <person name="Tritt A."/>
            <person name="Barry K.W."/>
            <person name="Grigoriev I.V."/>
            <person name="Nagy L.G."/>
            <person name="Hibbett D."/>
            <person name="Henrissat B."/>
            <person name="Matheny P.B."/>
            <person name="Labbe J."/>
            <person name="Martin F.M."/>
        </authorList>
    </citation>
    <scope>NUCLEOTIDE SEQUENCE</scope>
    <source>
        <strain evidence="1">EC-137</strain>
    </source>
</reference>
<sequence length="138" mass="15456">MDSTLRVVPANPSKSVSTAGTANSFGLHDSLAYGPRTFASEIKTVSALQHRLEKWDETQDNLRLNLHRNVYGVGAPMMMLMERKLVSYNPHMPAFPRSNVHLDVLRGTDESLDVADFMNLEAGPSMDIHAEMERKLKM</sequence>
<reference evidence="1" key="1">
    <citation type="submission" date="2021-02" db="EMBL/GenBank/DDBJ databases">
        <authorList>
            <consortium name="DOE Joint Genome Institute"/>
            <person name="Ahrendt S."/>
            <person name="Looney B.P."/>
            <person name="Miyauchi S."/>
            <person name="Morin E."/>
            <person name="Drula E."/>
            <person name="Courty P.E."/>
            <person name="Chicoki N."/>
            <person name="Fauchery L."/>
            <person name="Kohler A."/>
            <person name="Kuo A."/>
            <person name="Labutti K."/>
            <person name="Pangilinan J."/>
            <person name="Lipzen A."/>
            <person name="Riley R."/>
            <person name="Andreopoulos W."/>
            <person name="He G."/>
            <person name="Johnson J."/>
            <person name="Barry K.W."/>
            <person name="Grigoriev I.V."/>
            <person name="Nagy L."/>
            <person name="Hibbett D."/>
            <person name="Henrissat B."/>
            <person name="Matheny P.B."/>
            <person name="Labbe J."/>
            <person name="Martin F."/>
        </authorList>
    </citation>
    <scope>NUCLEOTIDE SEQUENCE</scope>
    <source>
        <strain evidence="1">EC-137</strain>
    </source>
</reference>
<gene>
    <name evidence="1" type="ORF">K488DRAFT_76728</name>
</gene>
<dbReference type="Proteomes" id="UP000814128">
    <property type="component" value="Unassembled WGS sequence"/>
</dbReference>
<dbReference type="EMBL" id="MU273487">
    <property type="protein sequence ID" value="KAI0035257.1"/>
    <property type="molecule type" value="Genomic_DNA"/>
</dbReference>
<keyword evidence="2" id="KW-1185">Reference proteome</keyword>
<name>A0ACB8QUK4_9AGAM</name>
<organism evidence="1 2">
    <name type="scientific">Vararia minispora EC-137</name>
    <dbReference type="NCBI Taxonomy" id="1314806"/>
    <lineage>
        <taxon>Eukaryota</taxon>
        <taxon>Fungi</taxon>
        <taxon>Dikarya</taxon>
        <taxon>Basidiomycota</taxon>
        <taxon>Agaricomycotina</taxon>
        <taxon>Agaricomycetes</taxon>
        <taxon>Russulales</taxon>
        <taxon>Lachnocladiaceae</taxon>
        <taxon>Vararia</taxon>
    </lineage>
</organism>
<accession>A0ACB8QUK4</accession>